<organism evidence="1 2">
    <name type="scientific">Rhodococcus ruber</name>
    <dbReference type="NCBI Taxonomy" id="1830"/>
    <lineage>
        <taxon>Bacteria</taxon>
        <taxon>Bacillati</taxon>
        <taxon>Actinomycetota</taxon>
        <taxon>Actinomycetes</taxon>
        <taxon>Mycobacteriales</taxon>
        <taxon>Nocardiaceae</taxon>
        <taxon>Rhodococcus</taxon>
    </lineage>
</organism>
<gene>
    <name evidence="1" type="ORF">RHRU231_450144</name>
</gene>
<dbReference type="Proteomes" id="UP000042997">
    <property type="component" value="Unassembled WGS sequence"/>
</dbReference>
<proteinExistence type="predicted"/>
<accession>A0A098BL95</accession>
<name>A0A098BL95_9NOCA</name>
<reference evidence="1 2" key="1">
    <citation type="journal article" date="2014" name="Genome Announc.">
        <title>Draft Genome Sequence of Propane- and Butane-Oxidizing Actinobacterium Rhodococcus ruber IEGM 231.</title>
        <authorList>
            <person name="Ivshina I.B."/>
            <person name="Kuyukina M.S."/>
            <person name="Krivoruchko A.V."/>
            <person name="Barbe V."/>
            <person name="Fischer C."/>
        </authorList>
    </citation>
    <scope>NUCLEOTIDE SEQUENCE [LARGE SCALE GENOMIC DNA]</scope>
</reference>
<evidence type="ECO:0000313" key="2">
    <source>
        <dbReference type="Proteomes" id="UP000042997"/>
    </source>
</evidence>
<dbReference type="AlphaFoldDB" id="A0A098BL95"/>
<dbReference type="EMBL" id="CCSD01000056">
    <property type="protein sequence ID" value="CDZ88977.1"/>
    <property type="molecule type" value="Genomic_DNA"/>
</dbReference>
<sequence>MSEVSLFDESPTIVWCFVCEQDVESTVECWKECVK</sequence>
<protein>
    <submittedName>
        <fullName evidence="1">Uncharacterized protein</fullName>
    </submittedName>
</protein>
<evidence type="ECO:0000313" key="1">
    <source>
        <dbReference type="EMBL" id="CDZ88977.1"/>
    </source>
</evidence>